<dbReference type="Proteomes" id="UP000828941">
    <property type="component" value="Chromosome 10"/>
</dbReference>
<keyword evidence="2" id="KW-1185">Reference proteome</keyword>
<reference evidence="1 2" key="1">
    <citation type="journal article" date="2022" name="DNA Res.">
        <title>Chromosomal-level genome assembly of the orchid tree Bauhinia variegata (Leguminosae; Cercidoideae) supports the allotetraploid origin hypothesis of Bauhinia.</title>
        <authorList>
            <person name="Zhong Y."/>
            <person name="Chen Y."/>
            <person name="Zheng D."/>
            <person name="Pang J."/>
            <person name="Liu Y."/>
            <person name="Luo S."/>
            <person name="Meng S."/>
            <person name="Qian L."/>
            <person name="Wei D."/>
            <person name="Dai S."/>
            <person name="Zhou R."/>
        </authorList>
    </citation>
    <scope>NUCLEOTIDE SEQUENCE [LARGE SCALE GENOMIC DNA]</scope>
    <source>
        <strain evidence="1">BV-YZ2020</strain>
    </source>
</reference>
<name>A0ACB9M1B3_BAUVA</name>
<evidence type="ECO:0000313" key="1">
    <source>
        <dbReference type="EMBL" id="KAI4317954.1"/>
    </source>
</evidence>
<evidence type="ECO:0000313" key="2">
    <source>
        <dbReference type="Proteomes" id="UP000828941"/>
    </source>
</evidence>
<organism evidence="1 2">
    <name type="scientific">Bauhinia variegata</name>
    <name type="common">Purple orchid tree</name>
    <name type="synonym">Phanera variegata</name>
    <dbReference type="NCBI Taxonomy" id="167791"/>
    <lineage>
        <taxon>Eukaryota</taxon>
        <taxon>Viridiplantae</taxon>
        <taxon>Streptophyta</taxon>
        <taxon>Embryophyta</taxon>
        <taxon>Tracheophyta</taxon>
        <taxon>Spermatophyta</taxon>
        <taxon>Magnoliopsida</taxon>
        <taxon>eudicotyledons</taxon>
        <taxon>Gunneridae</taxon>
        <taxon>Pentapetalae</taxon>
        <taxon>rosids</taxon>
        <taxon>fabids</taxon>
        <taxon>Fabales</taxon>
        <taxon>Fabaceae</taxon>
        <taxon>Cercidoideae</taxon>
        <taxon>Cercideae</taxon>
        <taxon>Bauhiniinae</taxon>
        <taxon>Bauhinia</taxon>
    </lineage>
</organism>
<proteinExistence type="predicted"/>
<accession>A0ACB9M1B3</accession>
<comment type="caution">
    <text evidence="1">The sequence shown here is derived from an EMBL/GenBank/DDBJ whole genome shotgun (WGS) entry which is preliminary data.</text>
</comment>
<dbReference type="EMBL" id="CM039435">
    <property type="protein sequence ID" value="KAI4317954.1"/>
    <property type="molecule type" value="Genomic_DNA"/>
</dbReference>
<protein>
    <submittedName>
        <fullName evidence="1">Uncharacterized protein</fullName>
    </submittedName>
</protein>
<gene>
    <name evidence="1" type="ORF">L6164_025774</name>
</gene>
<sequence length="85" mass="9738">MRASQNGEIGIALDGLWTVPYSKDKADRDAAFRAMNFWLGWFLEPLITGAYPETMQSRVKERLPTFSDDQSQKLRGSFDFIGINY</sequence>